<dbReference type="PROSITE" id="PS50111">
    <property type="entry name" value="CHEMOTAXIS_TRANSDUC_2"/>
    <property type="match status" value="1"/>
</dbReference>
<evidence type="ECO:0000256" key="2">
    <source>
        <dbReference type="ARBA" id="ARBA00022475"/>
    </source>
</evidence>
<evidence type="ECO:0000313" key="11">
    <source>
        <dbReference type="Proteomes" id="UP000614200"/>
    </source>
</evidence>
<feature type="transmembrane region" description="Helical" evidence="8">
    <location>
        <begin position="12"/>
        <end position="31"/>
    </location>
</feature>
<evidence type="ECO:0000256" key="4">
    <source>
        <dbReference type="ARBA" id="ARBA00022989"/>
    </source>
</evidence>
<name>A0ABR9ZR80_9FIRM</name>
<keyword evidence="2" id="KW-1003">Cell membrane</keyword>
<dbReference type="Gene3D" id="3.30.450.20">
    <property type="entry name" value="PAS domain"/>
    <property type="match status" value="1"/>
</dbReference>
<proteinExistence type="predicted"/>
<dbReference type="InterPro" id="IPR004089">
    <property type="entry name" value="MCPsignal_dom"/>
</dbReference>
<comment type="caution">
    <text evidence="10">The sequence shown here is derived from an EMBL/GenBank/DDBJ whole genome shotgun (WGS) entry which is preliminary data.</text>
</comment>
<dbReference type="EMBL" id="JADKNH010000004">
    <property type="protein sequence ID" value="MBF4692965.1"/>
    <property type="molecule type" value="Genomic_DNA"/>
</dbReference>
<keyword evidence="3 8" id="KW-0812">Transmembrane</keyword>
<evidence type="ECO:0000256" key="8">
    <source>
        <dbReference type="SAM" id="Phobius"/>
    </source>
</evidence>
<evidence type="ECO:0000259" key="9">
    <source>
        <dbReference type="PROSITE" id="PS50111"/>
    </source>
</evidence>
<keyword evidence="11" id="KW-1185">Reference proteome</keyword>
<dbReference type="SUPFAM" id="SSF58104">
    <property type="entry name" value="Methyl-accepting chemotaxis protein (MCP) signaling domain"/>
    <property type="match status" value="1"/>
</dbReference>
<dbReference type="SMART" id="SM00283">
    <property type="entry name" value="MA"/>
    <property type="match status" value="1"/>
</dbReference>
<evidence type="ECO:0000256" key="1">
    <source>
        <dbReference type="ARBA" id="ARBA00004651"/>
    </source>
</evidence>
<dbReference type="Gene3D" id="1.10.287.950">
    <property type="entry name" value="Methyl-accepting chemotaxis protein"/>
    <property type="match status" value="1"/>
</dbReference>
<accession>A0ABR9ZR80</accession>
<comment type="subcellular location">
    <subcellularLocation>
        <location evidence="1">Cell membrane</location>
        <topology evidence="1">Multi-pass membrane protein</topology>
    </subcellularLocation>
</comment>
<dbReference type="Gene3D" id="6.10.340.10">
    <property type="match status" value="1"/>
</dbReference>
<dbReference type="PANTHER" id="PTHR32089">
    <property type="entry name" value="METHYL-ACCEPTING CHEMOTAXIS PROTEIN MCPB"/>
    <property type="match status" value="1"/>
</dbReference>
<dbReference type="RefSeq" id="WP_194701202.1">
    <property type="nucleotide sequence ID" value="NZ_JADKNH010000004.1"/>
</dbReference>
<feature type="domain" description="Methyl-accepting transducer" evidence="9">
    <location>
        <begin position="306"/>
        <end position="563"/>
    </location>
</feature>
<sequence>MKKIRTKLILMVLINMLLIAAIVGATAVYFIHSSNISRLNQLEGKLRENYDLNIKSQVEIIVSELNGIQKQISEKKITLAEGQEIAADVIRNAQYGENGYFWADTVDGVNVVLLGKKDVEGSNRLDLEDKLGNKIVQQMIQIATSNGEGFYDYYFPKPGETEALPKRAFVKLYEPFNWVIGTGNYIDDIDVFVVKEKGIVTEDVSRIILLLSTFIIGGLGIGFLVSFVMSNSISKPILLLAELVDKTANLNIKDDTGYDHLVEYKDERGVIARSIANLRAVLRDLVKEMNADSIRLTGAYNELSGIVTQGREGIDAVTQTVADFAKGANEQAEDAQEAAINMDSLANEINQSVRSAEQLRSYTGEVTENNASGVKLIRELDEKFKGTKEANASLNENVGTLTVKSSSIVQITNTIQQIAEQTNLLALNAAIEAARAGEAGRGFAVVADEIRKLAEETSKSTLQIDQIIQEILGEIDETEINMQNANQAVEISGEVLQKVQFSFDAIEKSMVDTILQLDNITKNVHNVDQNKDRAIESINGISAVTEENAAASEEIYATMDTQAELMRHIQDNASEVGKIAGILTEIISRFNV</sequence>
<evidence type="ECO:0000256" key="5">
    <source>
        <dbReference type="ARBA" id="ARBA00023136"/>
    </source>
</evidence>
<gene>
    <name evidence="10" type="ORF">ISU02_07530</name>
</gene>
<evidence type="ECO:0000256" key="6">
    <source>
        <dbReference type="ARBA" id="ARBA00023224"/>
    </source>
</evidence>
<dbReference type="Proteomes" id="UP000614200">
    <property type="component" value="Unassembled WGS sequence"/>
</dbReference>
<dbReference type="Pfam" id="PF17200">
    <property type="entry name" value="sCache_2"/>
    <property type="match status" value="1"/>
</dbReference>
<feature type="transmembrane region" description="Helical" evidence="8">
    <location>
        <begin position="207"/>
        <end position="229"/>
    </location>
</feature>
<dbReference type="InterPro" id="IPR033480">
    <property type="entry name" value="sCache_2"/>
</dbReference>
<dbReference type="SMART" id="SM01049">
    <property type="entry name" value="Cache_2"/>
    <property type="match status" value="1"/>
</dbReference>
<keyword evidence="4 8" id="KW-1133">Transmembrane helix</keyword>
<organism evidence="10 11">
    <name type="scientific">Fusibacter ferrireducens</name>
    <dbReference type="NCBI Taxonomy" id="2785058"/>
    <lineage>
        <taxon>Bacteria</taxon>
        <taxon>Bacillati</taxon>
        <taxon>Bacillota</taxon>
        <taxon>Clostridia</taxon>
        <taxon>Eubacteriales</taxon>
        <taxon>Eubacteriales Family XII. Incertae Sedis</taxon>
        <taxon>Fusibacter</taxon>
    </lineage>
</organism>
<keyword evidence="5 8" id="KW-0472">Membrane</keyword>
<protein>
    <submittedName>
        <fullName evidence="10">Methyl-accepting chemotaxis protein</fullName>
    </submittedName>
</protein>
<evidence type="ECO:0000256" key="3">
    <source>
        <dbReference type="ARBA" id="ARBA00022692"/>
    </source>
</evidence>
<dbReference type="PANTHER" id="PTHR32089:SF112">
    <property type="entry name" value="LYSOZYME-LIKE PROTEIN-RELATED"/>
    <property type="match status" value="1"/>
</dbReference>
<dbReference type="Pfam" id="PF00015">
    <property type="entry name" value="MCPsignal"/>
    <property type="match status" value="1"/>
</dbReference>
<evidence type="ECO:0000313" key="10">
    <source>
        <dbReference type="EMBL" id="MBF4692965.1"/>
    </source>
</evidence>
<reference evidence="10 11" key="1">
    <citation type="submission" date="2020-11" db="EMBL/GenBank/DDBJ databases">
        <title>Fusibacter basophilias sp. nov.</title>
        <authorList>
            <person name="Qiu D."/>
        </authorList>
    </citation>
    <scope>NUCLEOTIDE SEQUENCE [LARGE SCALE GENOMIC DNA]</scope>
    <source>
        <strain evidence="10 11">Q10-2</strain>
    </source>
</reference>
<keyword evidence="6 7" id="KW-0807">Transducer</keyword>
<evidence type="ECO:0000256" key="7">
    <source>
        <dbReference type="PROSITE-ProRule" id="PRU00284"/>
    </source>
</evidence>